<sequence length="90" mass="10169">MSEEERKLAKDNKNITKKGPLHCQFPKGLVELAKSLGQMPLKLQGKHWHTMSYTLTHTPTTNSPLPPLNTTNAEKHYTMALSSIPSEREE</sequence>
<evidence type="ECO:0000313" key="1">
    <source>
        <dbReference type="EMBL" id="MPC74783.1"/>
    </source>
</evidence>
<evidence type="ECO:0000313" key="2">
    <source>
        <dbReference type="Proteomes" id="UP000324222"/>
    </source>
</evidence>
<dbReference type="EMBL" id="VSRR010039705">
    <property type="protein sequence ID" value="MPC74783.1"/>
    <property type="molecule type" value="Genomic_DNA"/>
</dbReference>
<organism evidence="1 2">
    <name type="scientific">Portunus trituberculatus</name>
    <name type="common">Swimming crab</name>
    <name type="synonym">Neptunus trituberculatus</name>
    <dbReference type="NCBI Taxonomy" id="210409"/>
    <lineage>
        <taxon>Eukaryota</taxon>
        <taxon>Metazoa</taxon>
        <taxon>Ecdysozoa</taxon>
        <taxon>Arthropoda</taxon>
        <taxon>Crustacea</taxon>
        <taxon>Multicrustacea</taxon>
        <taxon>Malacostraca</taxon>
        <taxon>Eumalacostraca</taxon>
        <taxon>Eucarida</taxon>
        <taxon>Decapoda</taxon>
        <taxon>Pleocyemata</taxon>
        <taxon>Brachyura</taxon>
        <taxon>Eubrachyura</taxon>
        <taxon>Portunoidea</taxon>
        <taxon>Portunidae</taxon>
        <taxon>Portuninae</taxon>
        <taxon>Portunus</taxon>
    </lineage>
</organism>
<comment type="caution">
    <text evidence="1">The sequence shown here is derived from an EMBL/GenBank/DDBJ whole genome shotgun (WGS) entry which is preliminary data.</text>
</comment>
<name>A0A5B7HXU9_PORTR</name>
<dbReference type="AlphaFoldDB" id="A0A5B7HXU9"/>
<proteinExistence type="predicted"/>
<gene>
    <name evidence="1" type="ORF">E2C01_069158</name>
</gene>
<protein>
    <submittedName>
        <fullName evidence="1">Uncharacterized protein</fullName>
    </submittedName>
</protein>
<reference evidence="1 2" key="1">
    <citation type="submission" date="2019-05" db="EMBL/GenBank/DDBJ databases">
        <title>Another draft genome of Portunus trituberculatus and its Hox gene families provides insights of decapod evolution.</title>
        <authorList>
            <person name="Jeong J.-H."/>
            <person name="Song I."/>
            <person name="Kim S."/>
            <person name="Choi T."/>
            <person name="Kim D."/>
            <person name="Ryu S."/>
            <person name="Kim W."/>
        </authorList>
    </citation>
    <scope>NUCLEOTIDE SEQUENCE [LARGE SCALE GENOMIC DNA]</scope>
    <source>
        <tissue evidence="1">Muscle</tissue>
    </source>
</reference>
<dbReference type="Proteomes" id="UP000324222">
    <property type="component" value="Unassembled WGS sequence"/>
</dbReference>
<accession>A0A5B7HXU9</accession>
<keyword evidence="2" id="KW-1185">Reference proteome</keyword>